<keyword evidence="3" id="KW-0444">Lipid biosynthesis</keyword>
<dbReference type="PANTHER" id="PTHR42724">
    <property type="entry name" value="TETRAACYLDISACCHARIDE 4'-KINASE"/>
    <property type="match status" value="1"/>
</dbReference>
<evidence type="ECO:0000256" key="3">
    <source>
        <dbReference type="ARBA" id="ARBA00022516"/>
    </source>
</evidence>
<dbReference type="SUPFAM" id="SSF52540">
    <property type="entry name" value="P-loop containing nucleoside triphosphate hydrolases"/>
    <property type="match status" value="1"/>
</dbReference>
<keyword evidence="9" id="KW-0443">Lipid metabolism</keyword>
<evidence type="ECO:0000256" key="4">
    <source>
        <dbReference type="ARBA" id="ARBA00022556"/>
    </source>
</evidence>
<evidence type="ECO:0000313" key="10">
    <source>
        <dbReference type="EMBL" id="GAI79803.1"/>
    </source>
</evidence>
<dbReference type="PANTHER" id="PTHR42724:SF1">
    <property type="entry name" value="TETRAACYLDISACCHARIDE 4'-KINASE, MITOCHONDRIAL-RELATED"/>
    <property type="match status" value="1"/>
</dbReference>
<reference evidence="10" key="1">
    <citation type="journal article" date="2014" name="Front. Microbiol.">
        <title>High frequency of phylogenetically diverse reductive dehalogenase-homologous genes in deep subseafloor sedimentary metagenomes.</title>
        <authorList>
            <person name="Kawai M."/>
            <person name="Futagami T."/>
            <person name="Toyoda A."/>
            <person name="Takaki Y."/>
            <person name="Nishi S."/>
            <person name="Hori S."/>
            <person name="Arai W."/>
            <person name="Tsubouchi T."/>
            <person name="Morono Y."/>
            <person name="Uchiyama I."/>
            <person name="Ito T."/>
            <person name="Fujiyama A."/>
            <person name="Inagaki F."/>
            <person name="Takami H."/>
        </authorList>
    </citation>
    <scope>NUCLEOTIDE SEQUENCE</scope>
    <source>
        <strain evidence="10">Expedition CK06-06</strain>
    </source>
</reference>
<dbReference type="GO" id="GO:0009244">
    <property type="term" value="P:lipopolysaccharide core region biosynthetic process"/>
    <property type="evidence" value="ECO:0007669"/>
    <property type="project" value="TreeGrafter"/>
</dbReference>
<keyword evidence="6" id="KW-0547">Nucleotide-binding</keyword>
<evidence type="ECO:0000256" key="2">
    <source>
        <dbReference type="ARBA" id="ARBA00012071"/>
    </source>
</evidence>
<feature type="non-terminal residue" evidence="10">
    <location>
        <position position="219"/>
    </location>
</feature>
<keyword evidence="7" id="KW-0418">Kinase</keyword>
<evidence type="ECO:0000256" key="9">
    <source>
        <dbReference type="ARBA" id="ARBA00023098"/>
    </source>
</evidence>
<dbReference type="GO" id="GO:0005524">
    <property type="term" value="F:ATP binding"/>
    <property type="evidence" value="ECO:0007669"/>
    <property type="project" value="UniProtKB-KW"/>
</dbReference>
<dbReference type="GO" id="GO:0009029">
    <property type="term" value="F:lipid-A 4'-kinase activity"/>
    <property type="evidence" value="ECO:0007669"/>
    <property type="project" value="UniProtKB-EC"/>
</dbReference>
<dbReference type="EC" id="2.7.1.130" evidence="2"/>
<feature type="non-terminal residue" evidence="10">
    <location>
        <position position="1"/>
    </location>
</feature>
<organism evidence="10">
    <name type="scientific">marine sediment metagenome</name>
    <dbReference type="NCBI Taxonomy" id="412755"/>
    <lineage>
        <taxon>unclassified sequences</taxon>
        <taxon>metagenomes</taxon>
        <taxon>ecological metagenomes</taxon>
    </lineage>
</organism>
<dbReference type="GO" id="GO:0005886">
    <property type="term" value="C:plasma membrane"/>
    <property type="evidence" value="ECO:0007669"/>
    <property type="project" value="TreeGrafter"/>
</dbReference>
<proteinExistence type="predicted"/>
<evidence type="ECO:0000256" key="5">
    <source>
        <dbReference type="ARBA" id="ARBA00022679"/>
    </source>
</evidence>
<comment type="pathway">
    <text evidence="1">Glycolipid biosynthesis; lipid IV(A) biosynthesis; lipid IV(A) from (3R)-3-hydroxytetradecanoyl-[acyl-carrier-protein] and UDP-N-acetyl-alpha-D-glucosamine: step 6/6.</text>
</comment>
<evidence type="ECO:0000256" key="6">
    <source>
        <dbReference type="ARBA" id="ARBA00022741"/>
    </source>
</evidence>
<evidence type="ECO:0000256" key="1">
    <source>
        <dbReference type="ARBA" id="ARBA00004870"/>
    </source>
</evidence>
<dbReference type="Pfam" id="PF02606">
    <property type="entry name" value="LpxK"/>
    <property type="match status" value="1"/>
</dbReference>
<dbReference type="InterPro" id="IPR003758">
    <property type="entry name" value="LpxK"/>
</dbReference>
<sequence>IGNITVGGTGKTPTVIMLANLLKERGYRPAVLSRGYGGKKRSSISIISDGSNILAKPDEAGDEPALIAKSVNHVPVITGPNRFITGKYAIDHLGADVLILDDAFQHRSLFRDIDIVLLDGKRPFGNGFPLPRGSLREPKKALKRADIIVLTGTDREEEKSLIANKLTPPPCPPPSRGRVWEGVKKGISYTIKLPPVPIFRGYHKPKDLVKGSGDDIYPR</sequence>
<comment type="caution">
    <text evidence="10">The sequence shown here is derived from an EMBL/GenBank/DDBJ whole genome shotgun (WGS) entry which is preliminary data.</text>
</comment>
<evidence type="ECO:0000256" key="8">
    <source>
        <dbReference type="ARBA" id="ARBA00022840"/>
    </source>
</evidence>
<accession>X1RGR1</accession>
<dbReference type="NCBIfam" id="TIGR00682">
    <property type="entry name" value="lpxK"/>
    <property type="match status" value="1"/>
</dbReference>
<keyword evidence="4" id="KW-0441">Lipid A biosynthesis</keyword>
<protein>
    <recommendedName>
        <fullName evidence="2">tetraacyldisaccharide 4'-kinase</fullName>
        <ecNumber evidence="2">2.7.1.130</ecNumber>
    </recommendedName>
</protein>
<keyword evidence="5" id="KW-0808">Transferase</keyword>
<keyword evidence="8" id="KW-0067">ATP-binding</keyword>
<gene>
    <name evidence="10" type="ORF">S12H4_22917</name>
</gene>
<dbReference type="UniPathway" id="UPA00359">
    <property type="reaction ID" value="UER00482"/>
</dbReference>
<dbReference type="CDD" id="cd01983">
    <property type="entry name" value="SIMIBI"/>
    <property type="match status" value="1"/>
</dbReference>
<dbReference type="AlphaFoldDB" id="X1RGR1"/>
<dbReference type="GO" id="GO:0009245">
    <property type="term" value="P:lipid A biosynthetic process"/>
    <property type="evidence" value="ECO:0007669"/>
    <property type="project" value="UniProtKB-KW"/>
</dbReference>
<dbReference type="InterPro" id="IPR027417">
    <property type="entry name" value="P-loop_NTPase"/>
</dbReference>
<name>X1RGR1_9ZZZZ</name>
<dbReference type="EMBL" id="BARW01012046">
    <property type="protein sequence ID" value="GAI79803.1"/>
    <property type="molecule type" value="Genomic_DNA"/>
</dbReference>
<evidence type="ECO:0000256" key="7">
    <source>
        <dbReference type="ARBA" id="ARBA00022777"/>
    </source>
</evidence>